<dbReference type="InterPro" id="IPR050295">
    <property type="entry name" value="Plant_2OG-oxidoreductases"/>
</dbReference>
<feature type="domain" description="Fe2OG dioxygenase" evidence="7">
    <location>
        <begin position="205"/>
        <end position="305"/>
    </location>
</feature>
<dbReference type="Gene3D" id="2.60.120.330">
    <property type="entry name" value="B-lactam Antibiotic, Isopenicillin N Synthase, Chain"/>
    <property type="match status" value="1"/>
</dbReference>
<comment type="similarity">
    <text evidence="1 6">Belongs to the iron/ascorbate-dependent oxidoreductase family.</text>
</comment>
<dbReference type="GO" id="GO:0016491">
    <property type="term" value="F:oxidoreductase activity"/>
    <property type="evidence" value="ECO:0007669"/>
    <property type="project" value="UniProtKB-KW"/>
</dbReference>
<evidence type="ECO:0000256" key="2">
    <source>
        <dbReference type="ARBA" id="ARBA00022723"/>
    </source>
</evidence>
<keyword evidence="4 6" id="KW-0560">Oxidoreductase</keyword>
<reference evidence="9" key="1">
    <citation type="journal article" date="2016" name="Nat. Biotechnol.">
        <title>Sequencing wild and cultivated cassava and related species reveals extensive interspecific hybridization and genetic diversity.</title>
        <authorList>
            <person name="Bredeson J.V."/>
            <person name="Lyons J.B."/>
            <person name="Prochnik S.E."/>
            <person name="Wu G.A."/>
            <person name="Ha C.M."/>
            <person name="Edsinger-Gonzales E."/>
            <person name="Grimwood J."/>
            <person name="Schmutz J."/>
            <person name="Rabbi I.Y."/>
            <person name="Egesi C."/>
            <person name="Nauluvula P."/>
            <person name="Lebot V."/>
            <person name="Ndunguru J."/>
            <person name="Mkamilo G."/>
            <person name="Bart R.S."/>
            <person name="Setter T.L."/>
            <person name="Gleadow R.M."/>
            <person name="Kulakow P."/>
            <person name="Ferguson M.E."/>
            <person name="Rounsley S."/>
            <person name="Rokhsar D.S."/>
        </authorList>
    </citation>
    <scope>NUCLEOTIDE SEQUENCE [LARGE SCALE GENOMIC DNA]</scope>
    <source>
        <strain evidence="9">cv. AM560-2</strain>
    </source>
</reference>
<dbReference type="Pfam" id="PF14226">
    <property type="entry name" value="DIOX_N"/>
    <property type="match status" value="1"/>
</dbReference>
<evidence type="ECO:0000256" key="3">
    <source>
        <dbReference type="ARBA" id="ARBA00022896"/>
    </source>
</evidence>
<dbReference type="InterPro" id="IPR027443">
    <property type="entry name" value="IPNS-like_sf"/>
</dbReference>
<dbReference type="InterPro" id="IPR005123">
    <property type="entry name" value="Oxoglu/Fe-dep_dioxygenase_dom"/>
</dbReference>
<dbReference type="Gramene" id="Manes.17G063800.1.v8.1">
    <property type="protein sequence ID" value="Manes.17G063800.1.v8.1.CDS"/>
    <property type="gene ID" value="Manes.17G063800.v8.1"/>
</dbReference>
<name>A0A2C9U6D0_MANES</name>
<gene>
    <name evidence="8" type="ORF">MANES_17G063800v8</name>
</gene>
<evidence type="ECO:0000256" key="4">
    <source>
        <dbReference type="ARBA" id="ARBA00023002"/>
    </source>
</evidence>
<evidence type="ECO:0000259" key="7">
    <source>
        <dbReference type="PROSITE" id="PS51471"/>
    </source>
</evidence>
<evidence type="ECO:0000256" key="6">
    <source>
        <dbReference type="RuleBase" id="RU003682"/>
    </source>
</evidence>
<dbReference type="InterPro" id="IPR026992">
    <property type="entry name" value="DIOX_N"/>
</dbReference>
<keyword evidence="3" id="KW-0847">Vitamin C</keyword>
<protein>
    <recommendedName>
        <fullName evidence="7">Fe2OG dioxygenase domain-containing protein</fullName>
    </recommendedName>
</protein>
<evidence type="ECO:0000313" key="9">
    <source>
        <dbReference type="Proteomes" id="UP000091857"/>
    </source>
</evidence>
<dbReference type="EMBL" id="CM004403">
    <property type="protein sequence ID" value="OAY25050.1"/>
    <property type="molecule type" value="Genomic_DNA"/>
</dbReference>
<dbReference type="OrthoDB" id="288590at2759"/>
<dbReference type="Pfam" id="PF03171">
    <property type="entry name" value="2OG-FeII_Oxy"/>
    <property type="match status" value="1"/>
</dbReference>
<dbReference type="AlphaFoldDB" id="A0A2C9U6D0"/>
<dbReference type="PANTHER" id="PTHR47991">
    <property type="entry name" value="OXOGLUTARATE/IRON-DEPENDENT DIOXYGENASE"/>
    <property type="match status" value="1"/>
</dbReference>
<comment type="caution">
    <text evidence="8">The sequence shown here is derived from an EMBL/GenBank/DDBJ whole genome shotgun (WGS) entry which is preliminary data.</text>
</comment>
<sequence>MESQAKLGTSLMVPSVKEIAKEQLVAIPPRYIRHDHDSSPVAHTSSSPQVPVIDMANLSASQELMALELHKFHYACKDWGFFQVVNHGVSCALLEKVKLHTEKFFDLPMEEKMKFWQKAGELEGFGQHFVASEEQKLEWADLFYVVTLPTHLRKPHLFSNFPPSFRVALEAYSEEVQRIANKIFELVAKTLGMKPDEMKDLAEEGWQAMRMNYYPPCPEPDLVIGLKPHSDATGLTILHQLNDVEGLQIKKDGMWIPVKPIPNAFIINIGDMLEIVTNGTYRSIEHRATISSSKERLSIATFHNPKLDGELGVAGSLVTPETPPVFKRMCVSDYFKGYFSRELHGKSFIEVLRIPNHQAQPN</sequence>
<dbReference type="InterPro" id="IPR044861">
    <property type="entry name" value="IPNS-like_FE2OG_OXY"/>
</dbReference>
<keyword evidence="5 6" id="KW-0408">Iron</keyword>
<dbReference type="SUPFAM" id="SSF51197">
    <property type="entry name" value="Clavaminate synthase-like"/>
    <property type="match status" value="1"/>
</dbReference>
<keyword evidence="2 6" id="KW-0479">Metal-binding</keyword>
<dbReference type="GO" id="GO:0031418">
    <property type="term" value="F:L-ascorbic acid binding"/>
    <property type="evidence" value="ECO:0007669"/>
    <property type="project" value="UniProtKB-KW"/>
</dbReference>
<dbReference type="FunFam" id="2.60.120.330:FF:000001">
    <property type="entry name" value="Protein SRG1"/>
    <property type="match status" value="1"/>
</dbReference>
<dbReference type="Proteomes" id="UP000091857">
    <property type="component" value="Chromosome 17"/>
</dbReference>
<evidence type="ECO:0000256" key="5">
    <source>
        <dbReference type="ARBA" id="ARBA00023004"/>
    </source>
</evidence>
<evidence type="ECO:0000313" key="8">
    <source>
        <dbReference type="EMBL" id="OAY25050.1"/>
    </source>
</evidence>
<dbReference type="GO" id="GO:0046872">
    <property type="term" value="F:metal ion binding"/>
    <property type="evidence" value="ECO:0007669"/>
    <property type="project" value="UniProtKB-KW"/>
</dbReference>
<proteinExistence type="inferred from homology"/>
<dbReference type="PROSITE" id="PS51471">
    <property type="entry name" value="FE2OG_OXY"/>
    <property type="match status" value="1"/>
</dbReference>
<accession>A0A2C9U6D0</accession>
<keyword evidence="9" id="KW-1185">Reference proteome</keyword>
<organism evidence="8 9">
    <name type="scientific">Manihot esculenta</name>
    <name type="common">Cassava</name>
    <name type="synonym">Jatropha manihot</name>
    <dbReference type="NCBI Taxonomy" id="3983"/>
    <lineage>
        <taxon>Eukaryota</taxon>
        <taxon>Viridiplantae</taxon>
        <taxon>Streptophyta</taxon>
        <taxon>Embryophyta</taxon>
        <taxon>Tracheophyta</taxon>
        <taxon>Spermatophyta</taxon>
        <taxon>Magnoliopsida</taxon>
        <taxon>eudicotyledons</taxon>
        <taxon>Gunneridae</taxon>
        <taxon>Pentapetalae</taxon>
        <taxon>rosids</taxon>
        <taxon>fabids</taxon>
        <taxon>Malpighiales</taxon>
        <taxon>Euphorbiaceae</taxon>
        <taxon>Crotonoideae</taxon>
        <taxon>Manihoteae</taxon>
        <taxon>Manihot</taxon>
    </lineage>
</organism>
<evidence type="ECO:0000256" key="1">
    <source>
        <dbReference type="ARBA" id="ARBA00008056"/>
    </source>
</evidence>